<feature type="region of interest" description="Disordered" evidence="1">
    <location>
        <begin position="165"/>
        <end position="184"/>
    </location>
</feature>
<evidence type="ECO:0000313" key="2">
    <source>
        <dbReference type="EMBL" id="CAB4171756.1"/>
    </source>
</evidence>
<evidence type="ECO:0000313" key="3">
    <source>
        <dbReference type="EMBL" id="CAB4200590.1"/>
    </source>
</evidence>
<accession>A0A6J5RTA8</accession>
<dbReference type="EMBL" id="LR797289">
    <property type="protein sequence ID" value="CAB4200590.1"/>
    <property type="molecule type" value="Genomic_DNA"/>
</dbReference>
<name>A0A6J5RTA8_9CAUD</name>
<dbReference type="EMBL" id="LR796873">
    <property type="protein sequence ID" value="CAB4171756.1"/>
    <property type="molecule type" value="Genomic_DNA"/>
</dbReference>
<protein>
    <submittedName>
        <fullName evidence="3">Uncharacterized protein</fullName>
    </submittedName>
</protein>
<reference evidence="3" key="1">
    <citation type="submission" date="2020-05" db="EMBL/GenBank/DDBJ databases">
        <authorList>
            <person name="Chiriac C."/>
            <person name="Salcher M."/>
            <person name="Ghai R."/>
            <person name="Kavagutti S V."/>
        </authorList>
    </citation>
    <scope>NUCLEOTIDE SEQUENCE</scope>
</reference>
<proteinExistence type="predicted"/>
<sequence>MAVQTLQQMPDVIECGDTMRVQLGFGTYPASSYTAALKFNIAGTAPTSVTGTATGTDFVFVLSAATSAAMAAGTYDYAIRVTETATSETATALTGTIVFLPNLGATLTKSVTEQQYDAANTALLSLLANKNSSVSFNGQSFTKENQFSLVSIISQLKQRLDAERAQQAGLRGQPKTRSIAPYFQ</sequence>
<gene>
    <name evidence="3" type="ORF">UFOVP1354_49</name>
    <name evidence="4" type="ORF">UFOVP1547_6</name>
    <name evidence="2" type="ORF">UFOVP930_17</name>
</gene>
<evidence type="ECO:0000313" key="4">
    <source>
        <dbReference type="EMBL" id="CAB5238351.1"/>
    </source>
</evidence>
<organism evidence="3">
    <name type="scientific">uncultured Caudovirales phage</name>
    <dbReference type="NCBI Taxonomy" id="2100421"/>
    <lineage>
        <taxon>Viruses</taxon>
        <taxon>Duplodnaviria</taxon>
        <taxon>Heunggongvirae</taxon>
        <taxon>Uroviricota</taxon>
        <taxon>Caudoviricetes</taxon>
        <taxon>Peduoviridae</taxon>
        <taxon>Maltschvirus</taxon>
        <taxon>Maltschvirus maltsch</taxon>
    </lineage>
</organism>
<evidence type="ECO:0000256" key="1">
    <source>
        <dbReference type="SAM" id="MobiDB-lite"/>
    </source>
</evidence>
<dbReference type="EMBL" id="LR798461">
    <property type="protein sequence ID" value="CAB5238351.1"/>
    <property type="molecule type" value="Genomic_DNA"/>
</dbReference>